<protein>
    <submittedName>
        <fullName evidence="10">TCAM1 protein</fullName>
    </submittedName>
</protein>
<keyword evidence="3" id="KW-0597">Phosphoprotein</keyword>
<evidence type="ECO:0000259" key="9">
    <source>
        <dbReference type="PROSITE" id="PS50104"/>
    </source>
</evidence>
<keyword evidence="2" id="KW-0963">Cytoplasm</keyword>
<reference evidence="10 11" key="1">
    <citation type="journal article" date="2021" name="Cell">
        <title>Tracing the genetic footprints of vertebrate landing in non-teleost ray-finned fishes.</title>
        <authorList>
            <person name="Bi X."/>
            <person name="Wang K."/>
            <person name="Yang L."/>
            <person name="Pan H."/>
            <person name="Jiang H."/>
            <person name="Wei Q."/>
            <person name="Fang M."/>
            <person name="Yu H."/>
            <person name="Zhu C."/>
            <person name="Cai Y."/>
            <person name="He Y."/>
            <person name="Gan X."/>
            <person name="Zeng H."/>
            <person name="Yu D."/>
            <person name="Zhu Y."/>
            <person name="Jiang H."/>
            <person name="Qiu Q."/>
            <person name="Yang H."/>
            <person name="Zhang Y.E."/>
            <person name="Wang W."/>
            <person name="Zhu M."/>
            <person name="He S."/>
            <person name="Zhang G."/>
        </authorList>
    </citation>
    <scope>NUCLEOTIDE SEQUENCE [LARGE SCALE GENOMIC DNA]</scope>
    <source>
        <strain evidence="10">Bchr_013</strain>
    </source>
</reference>
<keyword evidence="4" id="KW-0399">Innate immunity</keyword>
<keyword evidence="7" id="KW-0175">Coiled coil</keyword>
<feature type="non-terminal residue" evidence="10">
    <location>
        <position position="1"/>
    </location>
</feature>
<dbReference type="OrthoDB" id="62956at2759"/>
<dbReference type="GO" id="GO:0045087">
    <property type="term" value="P:innate immune response"/>
    <property type="evidence" value="ECO:0007669"/>
    <property type="project" value="UniProtKB-KW"/>
</dbReference>
<dbReference type="GO" id="GO:0043123">
    <property type="term" value="P:positive regulation of canonical NF-kappaB signal transduction"/>
    <property type="evidence" value="ECO:0007669"/>
    <property type="project" value="TreeGrafter"/>
</dbReference>
<evidence type="ECO:0000256" key="8">
    <source>
        <dbReference type="SAM" id="MobiDB-lite"/>
    </source>
</evidence>
<keyword evidence="11" id="KW-1185">Reference proteome</keyword>
<dbReference type="RefSeq" id="XP_039623032.1">
    <property type="nucleotide sequence ID" value="XM_039767098.1"/>
</dbReference>
<dbReference type="Gene3D" id="1.25.40.780">
    <property type="match status" value="1"/>
</dbReference>
<evidence type="ECO:0000256" key="7">
    <source>
        <dbReference type="SAM" id="Coils"/>
    </source>
</evidence>
<dbReference type="RefSeq" id="XP_039623034.1">
    <property type="nucleotide sequence ID" value="XM_039767100.1"/>
</dbReference>
<evidence type="ECO:0000313" key="10">
    <source>
        <dbReference type="EMBL" id="KAG2464330.1"/>
    </source>
</evidence>
<dbReference type="Gene3D" id="3.40.50.10140">
    <property type="entry name" value="Toll/interleukin-1 receptor homology (TIR) domain"/>
    <property type="match status" value="1"/>
</dbReference>
<keyword evidence="6" id="KW-0395">Inflammatory response</keyword>
<feature type="region of interest" description="Disordered" evidence="8">
    <location>
        <begin position="221"/>
        <end position="248"/>
    </location>
</feature>
<evidence type="ECO:0000256" key="6">
    <source>
        <dbReference type="ARBA" id="ARBA00023198"/>
    </source>
</evidence>
<dbReference type="RefSeq" id="XP_039623031.1">
    <property type="nucleotide sequence ID" value="XM_039767097.1"/>
</dbReference>
<dbReference type="Pfam" id="PF17798">
    <property type="entry name" value="TRIF-NTD"/>
    <property type="match status" value="1"/>
</dbReference>
<dbReference type="SUPFAM" id="SSF52200">
    <property type="entry name" value="Toll/Interleukin receptor TIR domain"/>
    <property type="match status" value="1"/>
</dbReference>
<dbReference type="InterPro" id="IPR000157">
    <property type="entry name" value="TIR_dom"/>
</dbReference>
<accession>A0A8X7X8M5</accession>
<dbReference type="GeneID" id="120537859"/>
<dbReference type="InterPro" id="IPR046946">
    <property type="entry name" value="TCAM1/2"/>
</dbReference>
<comment type="subcellular location">
    <subcellularLocation>
        <location evidence="1">Cytoplasm</location>
    </subcellularLocation>
</comment>
<dbReference type="Proteomes" id="UP000886611">
    <property type="component" value="Unassembled WGS sequence"/>
</dbReference>
<feature type="compositionally biased region" description="Polar residues" evidence="8">
    <location>
        <begin position="221"/>
        <end position="234"/>
    </location>
</feature>
<dbReference type="EMBL" id="JAATIS010003638">
    <property type="protein sequence ID" value="KAG2464330.1"/>
    <property type="molecule type" value="Genomic_DNA"/>
</dbReference>
<dbReference type="PROSITE" id="PS50104">
    <property type="entry name" value="TIR"/>
    <property type="match status" value="1"/>
</dbReference>
<evidence type="ECO:0000256" key="3">
    <source>
        <dbReference type="ARBA" id="ARBA00022553"/>
    </source>
</evidence>
<evidence type="ECO:0000256" key="1">
    <source>
        <dbReference type="ARBA" id="ARBA00004496"/>
    </source>
</evidence>
<evidence type="ECO:0000256" key="2">
    <source>
        <dbReference type="ARBA" id="ARBA00022490"/>
    </source>
</evidence>
<name>A0A8X7X8M5_POLSE</name>
<proteinExistence type="predicted"/>
<dbReference type="InterPro" id="IPR035897">
    <property type="entry name" value="Toll_tir_struct_dom_sf"/>
</dbReference>
<dbReference type="RefSeq" id="XP_039623033.1">
    <property type="nucleotide sequence ID" value="XM_039767099.1"/>
</dbReference>
<dbReference type="PANTHER" id="PTHR47230:SF2">
    <property type="entry name" value="TIR DOMAIN-CONTAINING ADAPTER MOLECULE 2"/>
    <property type="match status" value="1"/>
</dbReference>
<dbReference type="GO" id="GO:0005768">
    <property type="term" value="C:endosome"/>
    <property type="evidence" value="ECO:0007669"/>
    <property type="project" value="TreeGrafter"/>
</dbReference>
<dbReference type="Pfam" id="PF13676">
    <property type="entry name" value="TIR_2"/>
    <property type="match status" value="1"/>
</dbReference>
<evidence type="ECO:0000256" key="4">
    <source>
        <dbReference type="ARBA" id="ARBA00022588"/>
    </source>
</evidence>
<feature type="non-terminal residue" evidence="10">
    <location>
        <position position="663"/>
    </location>
</feature>
<dbReference type="PANTHER" id="PTHR47230">
    <property type="entry name" value="TIR DOMAIN-CONTAINING ADAPTER MOLECULE 1"/>
    <property type="match status" value="1"/>
</dbReference>
<dbReference type="InterPro" id="IPR040886">
    <property type="entry name" value="TRIF_N"/>
</dbReference>
<comment type="caution">
    <text evidence="10">The sequence shown here is derived from an EMBL/GenBank/DDBJ whole genome shotgun (WGS) entry which is preliminary data.</text>
</comment>
<evidence type="ECO:0000256" key="5">
    <source>
        <dbReference type="ARBA" id="ARBA00022859"/>
    </source>
</evidence>
<keyword evidence="5" id="KW-0391">Immunity</keyword>
<dbReference type="GO" id="GO:0035666">
    <property type="term" value="P:TRIF-dependent toll-like receptor signaling pathway"/>
    <property type="evidence" value="ECO:0007669"/>
    <property type="project" value="InterPro"/>
</dbReference>
<dbReference type="GO" id="GO:0006954">
    <property type="term" value="P:inflammatory response"/>
    <property type="evidence" value="ECO:0007669"/>
    <property type="project" value="UniProtKB-KW"/>
</dbReference>
<feature type="domain" description="TIR" evidence="9">
    <location>
        <begin position="362"/>
        <end position="495"/>
    </location>
</feature>
<gene>
    <name evidence="10" type="primary">Ticam1</name>
    <name evidence="10" type="ORF">GTO96_0003427</name>
</gene>
<sequence>MAEKQDPTVEDAFQILSKAPKERLLSLSFREVRSCADKLVHSMILLKLGRTVEAQAELEKLDTQAASYIAKRLVCESPPIAEDDRMASFQHDPDFLVDVARIFKVLVAENLCKACLRDDAYVAAVKAYERRPGKSLSSVEELITESRRECGPHLNFSGIEESEGGLTSQINGLSPSPPSPSPALPCPLRSCDNSPFSGISHLEISQSPTVCLASKRSGNEENFNSGISSESEVTNAAGPPSSKCMSNRHGESLIRSTRLSGLSQKVAPRSVALPSGVVLQSRSSAPVDSKCTIDKGNAQGCRFPSTADHRLPVSTPSESAESFAAHKNGKESVTKSVPEAIRTPGPPDLPSNAQEDEVLDVEFFSFVLLHAPEDAEQAEEVQETLERLGAGKGATFSQDFEQPGKCRLSCLQEAVNKSAFTVILLTRNFNSRWAAYKTNSVLTESIENRHKYNTVIPFKPKKRCASPNDIPYALRCINPLDEKKPGFEKKVKKTFDKNTIESQRSLWLQEQRISQKNQKEAEMKDLNQNLQRLCNADLRLAAEEKHKHDLLKAWQQQMYQLQRPPFHPSAQCLPPPGMQNLFFNNGQNYFIPELPNFPNPAATPTPGDNPELGRLHPAYQQPNIIQIHHAQNIQIGDQARMSVCVATENVEDNEDEEEEGEDT</sequence>
<dbReference type="GO" id="GO:0032481">
    <property type="term" value="P:positive regulation of type I interferon production"/>
    <property type="evidence" value="ECO:0007669"/>
    <property type="project" value="TreeGrafter"/>
</dbReference>
<dbReference type="AlphaFoldDB" id="A0A8X7X8M5"/>
<feature type="coiled-coil region" evidence="7">
    <location>
        <begin position="509"/>
        <end position="536"/>
    </location>
</feature>
<feature type="region of interest" description="Disordered" evidence="8">
    <location>
        <begin position="164"/>
        <end position="183"/>
    </location>
</feature>
<organism evidence="10 11">
    <name type="scientific">Polypterus senegalus</name>
    <name type="common">Senegal bichir</name>
    <dbReference type="NCBI Taxonomy" id="55291"/>
    <lineage>
        <taxon>Eukaryota</taxon>
        <taxon>Metazoa</taxon>
        <taxon>Chordata</taxon>
        <taxon>Craniata</taxon>
        <taxon>Vertebrata</taxon>
        <taxon>Euteleostomi</taxon>
        <taxon>Actinopterygii</taxon>
        <taxon>Polypteriformes</taxon>
        <taxon>Polypteridae</taxon>
        <taxon>Polypterus</taxon>
    </lineage>
</organism>
<evidence type="ECO:0000313" key="11">
    <source>
        <dbReference type="Proteomes" id="UP000886611"/>
    </source>
</evidence>
<dbReference type="GO" id="GO:0035591">
    <property type="term" value="F:signaling adaptor activity"/>
    <property type="evidence" value="ECO:0007669"/>
    <property type="project" value="TreeGrafter"/>
</dbReference>